<dbReference type="KEGG" id="dol:Dole_2921"/>
<dbReference type="AlphaFoldDB" id="A8ZYJ9"/>
<protein>
    <recommendedName>
        <fullName evidence="1">PD-(D/E)XK endonuclease-like domain-containing protein</fullName>
    </recommendedName>
</protein>
<dbReference type="Gene3D" id="3.90.320.10">
    <property type="match status" value="1"/>
</dbReference>
<dbReference type="HOGENOM" id="CLU_086290_0_0_7"/>
<name>A8ZYJ9_DESOH</name>
<evidence type="ECO:0000313" key="2">
    <source>
        <dbReference type="EMBL" id="ABW68724.1"/>
    </source>
</evidence>
<dbReference type="InterPro" id="IPR038726">
    <property type="entry name" value="PDDEXK_AddAB-type"/>
</dbReference>
<evidence type="ECO:0000259" key="1">
    <source>
        <dbReference type="Pfam" id="PF12705"/>
    </source>
</evidence>
<dbReference type="OrthoDB" id="5414526at2"/>
<dbReference type="STRING" id="96561.Dole_2921"/>
<proteinExistence type="predicted"/>
<sequence length="274" mass="30681">MDLQELRQQPHLSASAISGYMDCGLSYYLGRIIGVSPDFTPAPLVFGSAVHAVLAEFYQALANGKRLSARTLGALFEHYWQQMAEDRNDIQYKPGQDYASLLLEGKELVVTFCHQLPEDTGTIIGIEEPFAFELEGLPMPIIGAYDLVLEDAAGTITIVDHKTSSRAFSNADMDKNLQLTIYQMAARANGFAGREILLRFDALIKTKIPKFEQYYTIRSEWDELKARRKILSVYEGISKGVFMPNEESWKCAGCQYKTACKAWFEGGAYAQKSN</sequence>
<dbReference type="eggNOG" id="COG2887">
    <property type="taxonomic scope" value="Bacteria"/>
</dbReference>
<keyword evidence="3" id="KW-1185">Reference proteome</keyword>
<reference evidence="2 3" key="1">
    <citation type="submission" date="2007-10" db="EMBL/GenBank/DDBJ databases">
        <title>Complete sequence of Desulfococcus oleovorans Hxd3.</title>
        <authorList>
            <consortium name="US DOE Joint Genome Institute"/>
            <person name="Copeland A."/>
            <person name="Lucas S."/>
            <person name="Lapidus A."/>
            <person name="Barry K."/>
            <person name="Glavina del Rio T."/>
            <person name="Dalin E."/>
            <person name="Tice H."/>
            <person name="Pitluck S."/>
            <person name="Kiss H."/>
            <person name="Brettin T."/>
            <person name="Bruce D."/>
            <person name="Detter J.C."/>
            <person name="Han C."/>
            <person name="Schmutz J."/>
            <person name="Larimer F."/>
            <person name="Land M."/>
            <person name="Hauser L."/>
            <person name="Kyrpides N."/>
            <person name="Kim E."/>
            <person name="Wawrik B."/>
            <person name="Richardson P."/>
        </authorList>
    </citation>
    <scope>NUCLEOTIDE SEQUENCE [LARGE SCALE GENOMIC DNA]</scope>
    <source>
        <strain evidence="3">DSM 6200 / JCM 39069 / Hxd3</strain>
    </source>
</reference>
<evidence type="ECO:0000313" key="3">
    <source>
        <dbReference type="Proteomes" id="UP000008561"/>
    </source>
</evidence>
<dbReference type="Proteomes" id="UP000008561">
    <property type="component" value="Chromosome"/>
</dbReference>
<organism evidence="2 3">
    <name type="scientific">Desulfosudis oleivorans (strain DSM 6200 / JCM 39069 / Hxd3)</name>
    <name type="common">Desulfococcus oleovorans</name>
    <dbReference type="NCBI Taxonomy" id="96561"/>
    <lineage>
        <taxon>Bacteria</taxon>
        <taxon>Pseudomonadati</taxon>
        <taxon>Thermodesulfobacteriota</taxon>
        <taxon>Desulfobacteria</taxon>
        <taxon>Desulfobacterales</taxon>
        <taxon>Desulfosudaceae</taxon>
        <taxon>Desulfosudis</taxon>
    </lineage>
</organism>
<gene>
    <name evidence="2" type="ordered locus">Dole_2921</name>
</gene>
<dbReference type="InterPro" id="IPR011604">
    <property type="entry name" value="PDDEXK-like_dom_sf"/>
</dbReference>
<feature type="domain" description="PD-(D/E)XK endonuclease-like" evidence="1">
    <location>
        <begin position="11"/>
        <end position="261"/>
    </location>
</feature>
<dbReference type="EMBL" id="CP000859">
    <property type="protein sequence ID" value="ABW68724.1"/>
    <property type="molecule type" value="Genomic_DNA"/>
</dbReference>
<accession>A8ZYJ9</accession>
<dbReference type="Pfam" id="PF12705">
    <property type="entry name" value="PDDEXK_1"/>
    <property type="match status" value="1"/>
</dbReference>
<dbReference type="RefSeq" id="WP_012176335.1">
    <property type="nucleotide sequence ID" value="NC_009943.1"/>
</dbReference>